<dbReference type="GO" id="GO:0008237">
    <property type="term" value="F:metallopeptidase activity"/>
    <property type="evidence" value="ECO:0007669"/>
    <property type="project" value="UniProtKB-KW"/>
</dbReference>
<keyword evidence="3" id="KW-0479">Metal-binding</keyword>
<comment type="cofactor">
    <cofactor evidence="1">
        <name>Zn(2+)</name>
        <dbReference type="ChEBI" id="CHEBI:29105"/>
    </cofactor>
</comment>
<dbReference type="Proteomes" id="UP001595615">
    <property type="component" value="Unassembled WGS sequence"/>
</dbReference>
<dbReference type="RefSeq" id="WP_380861411.1">
    <property type="nucleotide sequence ID" value="NZ_JBHRXV010000010.1"/>
</dbReference>
<evidence type="ECO:0000256" key="4">
    <source>
        <dbReference type="ARBA" id="ARBA00022801"/>
    </source>
</evidence>
<dbReference type="EMBL" id="JBHRXV010000010">
    <property type="protein sequence ID" value="MFC3713176.1"/>
    <property type="molecule type" value="Genomic_DNA"/>
</dbReference>
<dbReference type="PANTHER" id="PTHR22726:SF1">
    <property type="entry name" value="METALLOENDOPEPTIDASE OMA1, MITOCHONDRIAL"/>
    <property type="match status" value="1"/>
</dbReference>
<sequence>MTYLRLFLLLIATFAFGVRPVLAQSVLRDAETEAFFNDMSRPLVDAAKLDPKSVHFILVNDPSLNAFVAGGQNVFMHSGTIAQAKGVNQIEGIIAHELGHITGGHNVRFADGISGANSVSLLSLLLGAAAIAVGAGEAGMGIMAGGQQAALGKFLAYSRNQESSTDQAGASFLDKAGISGKGSIDFFKQIQNQEYRYAIPQDDSYGRTHPLSGERITMLEELYKKSAAWDRPSNPEMEKRFQRIKGKLVGFVSEPARTFQLYPETDTSEPARYARAYAWHKSAFPDRAATEVDALLAKAPNDPYYLELKGQILLESGRVKEAIPPLRLAVKMAPDQPLISTLLGHALISTEEKADTEEAKNILRSAVARDNTNPFAWYQLGIAYEREGDEPRAALASAERYNLMRAPQMALPSARRALAGLKTGTPDWLRAQDIVMVSEADMEKKKRR</sequence>
<dbReference type="Pfam" id="PF01435">
    <property type="entry name" value="Peptidase_M48"/>
    <property type="match status" value="1"/>
</dbReference>
<dbReference type="CDD" id="cd07324">
    <property type="entry name" value="M48C_Oma1-like"/>
    <property type="match status" value="1"/>
</dbReference>
<dbReference type="Gene3D" id="1.25.40.10">
    <property type="entry name" value="Tetratricopeptide repeat domain"/>
    <property type="match status" value="1"/>
</dbReference>
<evidence type="ECO:0000313" key="9">
    <source>
        <dbReference type="Proteomes" id="UP001595615"/>
    </source>
</evidence>
<keyword evidence="9" id="KW-1185">Reference proteome</keyword>
<dbReference type="Gene3D" id="3.30.2010.10">
    <property type="entry name" value="Metalloproteases ('zincins'), catalytic domain"/>
    <property type="match status" value="1"/>
</dbReference>
<comment type="caution">
    <text evidence="8">The sequence shown here is derived from an EMBL/GenBank/DDBJ whole genome shotgun (WGS) entry which is preliminary data.</text>
</comment>
<dbReference type="PANTHER" id="PTHR22726">
    <property type="entry name" value="METALLOENDOPEPTIDASE OMA1"/>
    <property type="match status" value="1"/>
</dbReference>
<protein>
    <submittedName>
        <fullName evidence="8">M48 family metalloprotease</fullName>
        <ecNumber evidence="8">3.4.24.-</ecNumber>
    </submittedName>
</protein>
<dbReference type="InterPro" id="IPR051156">
    <property type="entry name" value="Mito/Outer_Membr_Metalloprot"/>
</dbReference>
<proteinExistence type="predicted"/>
<keyword evidence="4 8" id="KW-0378">Hydrolase</keyword>
<keyword evidence="6 8" id="KW-0482">Metalloprotease</keyword>
<feature type="domain" description="Peptidase M48" evidence="7">
    <location>
        <begin position="41"/>
        <end position="221"/>
    </location>
</feature>
<keyword evidence="5" id="KW-0862">Zinc</keyword>
<evidence type="ECO:0000256" key="2">
    <source>
        <dbReference type="ARBA" id="ARBA00022670"/>
    </source>
</evidence>
<accession>A0ABV7XAK5</accession>
<dbReference type="InterPro" id="IPR011990">
    <property type="entry name" value="TPR-like_helical_dom_sf"/>
</dbReference>
<dbReference type="InterPro" id="IPR001915">
    <property type="entry name" value="Peptidase_M48"/>
</dbReference>
<organism evidence="8 9">
    <name type="scientific">Sphingoaurantiacus capsulatus</name>
    <dbReference type="NCBI Taxonomy" id="1771310"/>
    <lineage>
        <taxon>Bacteria</taxon>
        <taxon>Pseudomonadati</taxon>
        <taxon>Pseudomonadota</taxon>
        <taxon>Alphaproteobacteria</taxon>
        <taxon>Sphingomonadales</taxon>
        <taxon>Sphingosinicellaceae</taxon>
        <taxon>Sphingoaurantiacus</taxon>
    </lineage>
</organism>
<dbReference type="EC" id="3.4.24.-" evidence="8"/>
<evidence type="ECO:0000256" key="3">
    <source>
        <dbReference type="ARBA" id="ARBA00022723"/>
    </source>
</evidence>
<evidence type="ECO:0000256" key="1">
    <source>
        <dbReference type="ARBA" id="ARBA00001947"/>
    </source>
</evidence>
<evidence type="ECO:0000256" key="6">
    <source>
        <dbReference type="ARBA" id="ARBA00023049"/>
    </source>
</evidence>
<gene>
    <name evidence="8" type="ORF">ACFOMD_11370</name>
</gene>
<evidence type="ECO:0000256" key="5">
    <source>
        <dbReference type="ARBA" id="ARBA00022833"/>
    </source>
</evidence>
<reference evidence="9" key="1">
    <citation type="journal article" date="2019" name="Int. J. Syst. Evol. Microbiol.">
        <title>The Global Catalogue of Microorganisms (GCM) 10K type strain sequencing project: providing services to taxonomists for standard genome sequencing and annotation.</title>
        <authorList>
            <consortium name="The Broad Institute Genomics Platform"/>
            <consortium name="The Broad Institute Genome Sequencing Center for Infectious Disease"/>
            <person name="Wu L."/>
            <person name="Ma J."/>
        </authorList>
    </citation>
    <scope>NUCLEOTIDE SEQUENCE [LARGE SCALE GENOMIC DNA]</scope>
    <source>
        <strain evidence="9">KCTC 42644</strain>
    </source>
</reference>
<evidence type="ECO:0000259" key="7">
    <source>
        <dbReference type="Pfam" id="PF01435"/>
    </source>
</evidence>
<keyword evidence="2" id="KW-0645">Protease</keyword>
<dbReference type="Pfam" id="PF13432">
    <property type="entry name" value="TPR_16"/>
    <property type="match status" value="2"/>
</dbReference>
<evidence type="ECO:0000313" key="8">
    <source>
        <dbReference type="EMBL" id="MFC3713176.1"/>
    </source>
</evidence>
<dbReference type="SUPFAM" id="SSF48452">
    <property type="entry name" value="TPR-like"/>
    <property type="match status" value="1"/>
</dbReference>
<name>A0ABV7XAK5_9SPHN</name>